<accession>A0A396JMD7</accession>
<protein>
    <submittedName>
        <fullName evidence="1">Uncharacterized protein</fullName>
    </submittedName>
</protein>
<evidence type="ECO:0000313" key="1">
    <source>
        <dbReference type="EMBL" id="RHN77433.1"/>
    </source>
</evidence>
<dbReference type="Proteomes" id="UP000265566">
    <property type="component" value="Chromosome 1"/>
</dbReference>
<dbReference type="EMBL" id="PSQE01000001">
    <property type="protein sequence ID" value="RHN77433.1"/>
    <property type="molecule type" value="Genomic_DNA"/>
</dbReference>
<reference evidence="2" key="1">
    <citation type="journal article" date="2018" name="Nat. Plants">
        <title>Whole-genome landscape of Medicago truncatula symbiotic genes.</title>
        <authorList>
            <person name="Pecrix Y."/>
            <person name="Staton S.E."/>
            <person name="Sallet E."/>
            <person name="Lelandais-Briere C."/>
            <person name="Moreau S."/>
            <person name="Carrere S."/>
            <person name="Blein T."/>
            <person name="Jardinaud M.F."/>
            <person name="Latrasse D."/>
            <person name="Zouine M."/>
            <person name="Zahm M."/>
            <person name="Kreplak J."/>
            <person name="Mayjonade B."/>
            <person name="Satge C."/>
            <person name="Perez M."/>
            <person name="Cauet S."/>
            <person name="Marande W."/>
            <person name="Chantry-Darmon C."/>
            <person name="Lopez-Roques C."/>
            <person name="Bouchez O."/>
            <person name="Berard A."/>
            <person name="Debelle F."/>
            <person name="Munos S."/>
            <person name="Bendahmane A."/>
            <person name="Berges H."/>
            <person name="Niebel A."/>
            <person name="Buitink J."/>
            <person name="Frugier F."/>
            <person name="Benhamed M."/>
            <person name="Crespi M."/>
            <person name="Gouzy J."/>
            <person name="Gamas P."/>
        </authorList>
    </citation>
    <scope>NUCLEOTIDE SEQUENCE [LARGE SCALE GENOMIC DNA]</scope>
    <source>
        <strain evidence="2">cv. Jemalong A17</strain>
    </source>
</reference>
<name>A0A396JMD7_MEDTR</name>
<organism evidence="1 2">
    <name type="scientific">Medicago truncatula</name>
    <name type="common">Barrel medic</name>
    <name type="synonym">Medicago tribuloides</name>
    <dbReference type="NCBI Taxonomy" id="3880"/>
    <lineage>
        <taxon>Eukaryota</taxon>
        <taxon>Viridiplantae</taxon>
        <taxon>Streptophyta</taxon>
        <taxon>Embryophyta</taxon>
        <taxon>Tracheophyta</taxon>
        <taxon>Spermatophyta</taxon>
        <taxon>Magnoliopsida</taxon>
        <taxon>eudicotyledons</taxon>
        <taxon>Gunneridae</taxon>
        <taxon>Pentapetalae</taxon>
        <taxon>rosids</taxon>
        <taxon>fabids</taxon>
        <taxon>Fabales</taxon>
        <taxon>Fabaceae</taxon>
        <taxon>Papilionoideae</taxon>
        <taxon>50 kb inversion clade</taxon>
        <taxon>NPAAA clade</taxon>
        <taxon>Hologalegina</taxon>
        <taxon>IRL clade</taxon>
        <taxon>Trifolieae</taxon>
        <taxon>Medicago</taxon>
    </lineage>
</organism>
<proteinExistence type="predicted"/>
<gene>
    <name evidence="1" type="ORF">MtrunA17_Chr1g0154721</name>
</gene>
<dbReference type="AlphaFoldDB" id="A0A396JMD7"/>
<comment type="caution">
    <text evidence="1">The sequence shown here is derived from an EMBL/GenBank/DDBJ whole genome shotgun (WGS) entry which is preliminary data.</text>
</comment>
<evidence type="ECO:0000313" key="2">
    <source>
        <dbReference type="Proteomes" id="UP000265566"/>
    </source>
</evidence>
<dbReference type="Gramene" id="rna885">
    <property type="protein sequence ID" value="RHN77433.1"/>
    <property type="gene ID" value="gene885"/>
</dbReference>
<sequence length="46" mass="5298">MKLQPWCHQACHHSSEIQHLVQQLKKESACLYPVPVDVPMQLSSEL</sequence>